<reference evidence="8 9" key="1">
    <citation type="submission" date="2016-11" db="EMBL/GenBank/DDBJ databases">
        <authorList>
            <person name="Jaros S."/>
            <person name="Januszkiewicz K."/>
            <person name="Wedrychowicz H."/>
        </authorList>
    </citation>
    <scope>NUCLEOTIDE SEQUENCE [LARGE SCALE GENOMIC DNA]</scope>
    <source>
        <strain evidence="8 9">DSM 15930</strain>
    </source>
</reference>
<dbReference type="AlphaFoldDB" id="A0A1M7N6M9"/>
<keyword evidence="9" id="KW-1185">Reference proteome</keyword>
<dbReference type="GO" id="GO:0015667">
    <property type="term" value="F:site-specific DNA-methyltransferase (cytosine-N4-specific) activity"/>
    <property type="evidence" value="ECO:0007669"/>
    <property type="project" value="UniProtKB-EC"/>
</dbReference>
<keyword evidence="4 8" id="KW-0808">Transferase</keyword>
<protein>
    <recommendedName>
        <fullName evidence="2">site-specific DNA-methyltransferase (cytosine-N(4)-specific)</fullName>
        <ecNumber evidence="2">2.1.1.113</ecNumber>
    </recommendedName>
</protein>
<evidence type="ECO:0000313" key="8">
    <source>
        <dbReference type="EMBL" id="SHM99216.1"/>
    </source>
</evidence>
<evidence type="ECO:0000256" key="2">
    <source>
        <dbReference type="ARBA" id="ARBA00012185"/>
    </source>
</evidence>
<dbReference type="STRING" id="1120996.SAMN02746066_04267"/>
<dbReference type="GO" id="GO:0009307">
    <property type="term" value="P:DNA restriction-modification system"/>
    <property type="evidence" value="ECO:0007669"/>
    <property type="project" value="UniProtKB-KW"/>
</dbReference>
<evidence type="ECO:0000256" key="4">
    <source>
        <dbReference type="ARBA" id="ARBA00022679"/>
    </source>
</evidence>
<dbReference type="InterPro" id="IPR029063">
    <property type="entry name" value="SAM-dependent_MTases_sf"/>
</dbReference>
<evidence type="ECO:0000256" key="5">
    <source>
        <dbReference type="ARBA" id="ARBA00022691"/>
    </source>
</evidence>
<dbReference type="GO" id="GO:0003677">
    <property type="term" value="F:DNA binding"/>
    <property type="evidence" value="ECO:0007669"/>
    <property type="project" value="InterPro"/>
</dbReference>
<evidence type="ECO:0000256" key="6">
    <source>
        <dbReference type="ARBA" id="ARBA00022747"/>
    </source>
</evidence>
<organism evidence="8 9">
    <name type="scientific">Anaerosporobacter mobilis DSM 15930</name>
    <dbReference type="NCBI Taxonomy" id="1120996"/>
    <lineage>
        <taxon>Bacteria</taxon>
        <taxon>Bacillati</taxon>
        <taxon>Bacillota</taxon>
        <taxon>Clostridia</taxon>
        <taxon>Lachnospirales</taxon>
        <taxon>Lachnospiraceae</taxon>
        <taxon>Anaerosporobacter</taxon>
    </lineage>
</organism>
<name>A0A1M7N6M9_9FIRM</name>
<keyword evidence="3 8" id="KW-0489">Methyltransferase</keyword>
<keyword evidence="6" id="KW-0680">Restriction system</keyword>
<evidence type="ECO:0000256" key="7">
    <source>
        <dbReference type="ARBA" id="ARBA00049120"/>
    </source>
</evidence>
<dbReference type="EC" id="2.1.1.113" evidence="2"/>
<comment type="catalytic activity">
    <reaction evidence="7">
        <text>a 2'-deoxycytidine in DNA + S-adenosyl-L-methionine = an N(4)-methyl-2'-deoxycytidine in DNA + S-adenosyl-L-homocysteine + H(+)</text>
        <dbReference type="Rhea" id="RHEA:16857"/>
        <dbReference type="Rhea" id="RHEA-COMP:11369"/>
        <dbReference type="Rhea" id="RHEA-COMP:13674"/>
        <dbReference type="ChEBI" id="CHEBI:15378"/>
        <dbReference type="ChEBI" id="CHEBI:57856"/>
        <dbReference type="ChEBI" id="CHEBI:59789"/>
        <dbReference type="ChEBI" id="CHEBI:85452"/>
        <dbReference type="ChEBI" id="CHEBI:137933"/>
        <dbReference type="EC" id="2.1.1.113"/>
    </reaction>
</comment>
<evidence type="ECO:0000256" key="1">
    <source>
        <dbReference type="ARBA" id="ARBA00010203"/>
    </source>
</evidence>
<dbReference type="OrthoDB" id="9800801at2"/>
<proteinExistence type="inferred from homology"/>
<dbReference type="InterPro" id="IPR017985">
    <property type="entry name" value="MeTrfase_CN4_CS"/>
</dbReference>
<dbReference type="SUPFAM" id="SSF53335">
    <property type="entry name" value="S-adenosyl-L-methionine-dependent methyltransferases"/>
    <property type="match status" value="2"/>
</dbReference>
<evidence type="ECO:0000256" key="3">
    <source>
        <dbReference type="ARBA" id="ARBA00022603"/>
    </source>
</evidence>
<dbReference type="PROSITE" id="PS00093">
    <property type="entry name" value="N4_MTASE"/>
    <property type="match status" value="1"/>
</dbReference>
<evidence type="ECO:0000313" key="9">
    <source>
        <dbReference type="Proteomes" id="UP000184038"/>
    </source>
</evidence>
<dbReference type="Proteomes" id="UP000184038">
    <property type="component" value="Unassembled WGS sequence"/>
</dbReference>
<comment type="similarity">
    <text evidence="1">Belongs to the N(4)/N(6)-methyltransferase family. N(4) subfamily.</text>
</comment>
<dbReference type="Gene3D" id="3.40.50.150">
    <property type="entry name" value="Vaccinia Virus protein VP39"/>
    <property type="match status" value="2"/>
</dbReference>
<gene>
    <name evidence="8" type="ORF">SAMN02746066_04267</name>
</gene>
<accession>A0A1M7N6M9</accession>
<sequence>MYQYQDYLEAYGRIMQFNKNKSEPFHRWYPFVEGYSKEFIQSIIEELDEKPQVCLEPFSGSGTTALELQTMGIKCFSFEVNPLMYLIAKVKLENDYAIDKIQHYFEFIKQERTNSNIAEVKTTFKTLYQKEGLKKWNYNASVAIAIEKIHLAIKLIDDDKYMELFTVALAAILLDVSNLYRNGKCLSYKKNWKDRNITEAEVFDKFDKKVNEELLVDIRNNKIMALVHNKKYLYHEDSRVGIQKTVTDNSIDLVITSPPYLNSRDYTDTYMLELKTLELTHTNEEVRKLREKTLRSHVQIKWKDTASIDNQLLHETLRELERATREQTMWNDSIIDMVRLYFVDMKSIFSVLYKKIRTGGKIYFNVSNSAYYGVMINTLEICASIAENEGFKVIEIRKARYLKTSPQQKNEVDKLLEGVIVIEKGIDQ</sequence>
<keyword evidence="5" id="KW-0949">S-adenosyl-L-methionine</keyword>
<dbReference type="RefSeq" id="WP_084139416.1">
    <property type="nucleotide sequence ID" value="NZ_FRCP01000025.1"/>
</dbReference>
<dbReference type="EMBL" id="FRCP01000025">
    <property type="protein sequence ID" value="SHM99216.1"/>
    <property type="molecule type" value="Genomic_DNA"/>
</dbReference>
<dbReference type="GO" id="GO:0032259">
    <property type="term" value="P:methylation"/>
    <property type="evidence" value="ECO:0007669"/>
    <property type="project" value="UniProtKB-KW"/>
</dbReference>